<dbReference type="EMBL" id="CAJVPW010000742">
    <property type="protein sequence ID" value="CAG8464337.1"/>
    <property type="molecule type" value="Genomic_DNA"/>
</dbReference>
<protein>
    <submittedName>
        <fullName evidence="1">12520_t:CDS:1</fullName>
    </submittedName>
</protein>
<evidence type="ECO:0000313" key="2">
    <source>
        <dbReference type="Proteomes" id="UP000789366"/>
    </source>
</evidence>
<comment type="caution">
    <text evidence="1">The sequence shown here is derived from an EMBL/GenBank/DDBJ whole genome shotgun (WGS) entry which is preliminary data.</text>
</comment>
<proteinExistence type="predicted"/>
<reference evidence="1" key="1">
    <citation type="submission" date="2021-06" db="EMBL/GenBank/DDBJ databases">
        <authorList>
            <person name="Kallberg Y."/>
            <person name="Tangrot J."/>
            <person name="Rosling A."/>
        </authorList>
    </citation>
    <scope>NUCLEOTIDE SEQUENCE</scope>
    <source>
        <strain evidence="1">28 12/20/2015</strain>
    </source>
</reference>
<organism evidence="1 2">
    <name type="scientific">Cetraspora pellucida</name>
    <dbReference type="NCBI Taxonomy" id="1433469"/>
    <lineage>
        <taxon>Eukaryota</taxon>
        <taxon>Fungi</taxon>
        <taxon>Fungi incertae sedis</taxon>
        <taxon>Mucoromycota</taxon>
        <taxon>Glomeromycotina</taxon>
        <taxon>Glomeromycetes</taxon>
        <taxon>Diversisporales</taxon>
        <taxon>Gigasporaceae</taxon>
        <taxon>Cetraspora</taxon>
    </lineage>
</organism>
<evidence type="ECO:0000313" key="1">
    <source>
        <dbReference type="EMBL" id="CAG8464337.1"/>
    </source>
</evidence>
<accession>A0ACA9KBV0</accession>
<name>A0ACA9KBV0_9GLOM</name>
<gene>
    <name evidence="1" type="ORF">SPELUC_LOCUS1401</name>
</gene>
<dbReference type="Proteomes" id="UP000789366">
    <property type="component" value="Unassembled WGS sequence"/>
</dbReference>
<keyword evidence="2" id="KW-1185">Reference proteome</keyword>
<sequence length="209" mass="24452">MGPSELLIRVDVSQQIEKLAKQRMSYQFQESSQELDSYMIRQAVIAKVNLHDEQTEGDNQEFEDLTIGLETKMRSYIDLAIQVVTISIMQNMQFINQQAEMQRWAYSLNAIWLATQISQEGQVLIRSTTECIKLIYEFLVSEPPKQWFSVSTLVTWHKDISQIQVNRLLSYVQKVESFGVIVNKSTRRETKQFVMCLMFWDSGNFFLNN</sequence>